<dbReference type="Gene3D" id="3.30.390.30">
    <property type="match status" value="1"/>
</dbReference>
<evidence type="ECO:0000256" key="4">
    <source>
        <dbReference type="ARBA" id="ARBA00023027"/>
    </source>
</evidence>
<evidence type="ECO:0000259" key="7">
    <source>
        <dbReference type="Pfam" id="PF07992"/>
    </source>
</evidence>
<feature type="binding site" evidence="5">
    <location>
        <position position="300"/>
    </location>
    <ligand>
        <name>NAD(+)</name>
        <dbReference type="ChEBI" id="CHEBI:57540"/>
    </ligand>
</feature>
<evidence type="ECO:0000256" key="1">
    <source>
        <dbReference type="ARBA" id="ARBA00007532"/>
    </source>
</evidence>
<keyword evidence="5" id="KW-0547">Nucleotide-binding</keyword>
<dbReference type="GO" id="GO:0006103">
    <property type="term" value="P:2-oxoglutarate metabolic process"/>
    <property type="evidence" value="ECO:0007669"/>
    <property type="project" value="TreeGrafter"/>
</dbReference>
<dbReference type="InterPro" id="IPR004099">
    <property type="entry name" value="Pyr_nucl-diS_OxRdtase_dimer"/>
</dbReference>
<proteinExistence type="inferred from homology"/>
<dbReference type="SUPFAM" id="SSF51905">
    <property type="entry name" value="FAD/NAD(P)-binding domain"/>
    <property type="match status" value="1"/>
</dbReference>
<comment type="similarity">
    <text evidence="1">Belongs to the class-I pyridine nucleotide-disulfide oxidoreductase family.</text>
</comment>
<dbReference type="GO" id="GO:0050660">
    <property type="term" value="F:flavin adenine dinucleotide binding"/>
    <property type="evidence" value="ECO:0007669"/>
    <property type="project" value="TreeGrafter"/>
</dbReference>
<keyword evidence="4 5" id="KW-0520">NAD</keyword>
<feature type="binding site" evidence="5">
    <location>
        <position position="71"/>
    </location>
    <ligand>
        <name>FAD</name>
        <dbReference type="ChEBI" id="CHEBI:57692"/>
    </ligand>
</feature>
<feature type="binding site" evidence="5">
    <location>
        <position position="341"/>
    </location>
    <ligand>
        <name>FAD</name>
        <dbReference type="ChEBI" id="CHEBI:57692"/>
    </ligand>
</feature>
<dbReference type="GO" id="GO:0045252">
    <property type="term" value="C:oxoglutarate dehydrogenase complex"/>
    <property type="evidence" value="ECO:0007669"/>
    <property type="project" value="TreeGrafter"/>
</dbReference>
<dbReference type="InterPro" id="IPR050151">
    <property type="entry name" value="Class-I_Pyr_Nuc-Dis_Oxidored"/>
</dbReference>
<name>A0A0N1IIN8_LEPSE</name>
<evidence type="ECO:0000313" key="8">
    <source>
        <dbReference type="EMBL" id="KPI84924.1"/>
    </source>
</evidence>
<evidence type="ECO:0000256" key="2">
    <source>
        <dbReference type="ARBA" id="ARBA00022630"/>
    </source>
</evidence>
<dbReference type="InterPro" id="IPR001100">
    <property type="entry name" value="Pyr_nuc-diS_OxRdtase"/>
</dbReference>
<feature type="binding site" evidence="5">
    <location>
        <begin position="171"/>
        <end position="173"/>
    </location>
    <ligand>
        <name>FAD</name>
        <dbReference type="ChEBI" id="CHEBI:57692"/>
    </ligand>
</feature>
<keyword evidence="3 5" id="KW-0274">FAD</keyword>
<comment type="cofactor">
    <cofactor evidence="5">
        <name>FAD</name>
        <dbReference type="ChEBI" id="CHEBI:57692"/>
    </cofactor>
    <text evidence="5">Binds 1 FAD per subunit.</text>
</comment>
<reference evidence="8 9" key="1">
    <citation type="journal article" date="2015" name="PLoS Pathog.">
        <title>Leptomonas seymouri: Adaptations to the Dixenous Life Cycle Analyzed by Genome Sequencing, Transcriptome Profiling and Co-infection with Leishmania donovani.</title>
        <authorList>
            <person name="Kraeva N."/>
            <person name="Butenko A."/>
            <person name="Hlavacova J."/>
            <person name="Kostygov A."/>
            <person name="Myskova J."/>
            <person name="Grybchuk D."/>
            <person name="Lestinova T."/>
            <person name="Votypka J."/>
            <person name="Volf P."/>
            <person name="Opperdoes F."/>
            <person name="Flegontov P."/>
            <person name="Lukes J."/>
            <person name="Yurchenko V."/>
        </authorList>
    </citation>
    <scope>NUCLEOTIDE SEQUENCE [LARGE SCALE GENOMIC DNA]</scope>
    <source>
        <strain evidence="8 9">ATCC 30220</strain>
    </source>
</reference>
<dbReference type="Pfam" id="PF07992">
    <property type="entry name" value="Pyr_redox_2"/>
    <property type="match status" value="1"/>
</dbReference>
<dbReference type="PANTHER" id="PTHR22912">
    <property type="entry name" value="DISULFIDE OXIDOREDUCTASE"/>
    <property type="match status" value="1"/>
</dbReference>
<evidence type="ECO:0000259" key="6">
    <source>
        <dbReference type="Pfam" id="PF02852"/>
    </source>
</evidence>
<feature type="domain" description="FAD/NAD(P)-binding" evidence="7">
    <location>
        <begin position="25"/>
        <end position="355"/>
    </location>
</feature>
<feature type="binding site" evidence="5">
    <location>
        <begin position="207"/>
        <end position="214"/>
    </location>
    <ligand>
        <name>NAD(+)</name>
        <dbReference type="ChEBI" id="CHEBI:57540"/>
    </ligand>
</feature>
<keyword evidence="9" id="KW-1185">Reference proteome</keyword>
<sequence>MFRRSLTHFKVPFPVLRNAGAFPRFDLCVIGGGPGGIAAAMRAVDYGKSVCIVESDHLGGADLWGGTVPSKMLWQIADFTSTLTDSAFAKDLLNQNDARRIISDVPSERITALMQRTCAEKEAELRHLLKAAGVQVMAGKASFSSPHEVDVHTKGTGEYRSLQADNFIIATGSRPRSHSLAVCDHKHIVNSRDIFHLSVPKSMVVIGAGAMGCEVASMYAKLGRTKIYLIDKSAHVLPKEDEDVAMYVQKHLIRRGVIIHHDCHLFDLESVDGECQYSVRNICTGDIETYHVERAMLAVGRVPNLETLGLENTKMRVENAVLDQDEYGRCKPYKHIFCIGDATGTQKTVNLARTAGLAAIDTMFGCSPRRAVNTSMLSNVATDMFVEDEVAGIGMNEQQCRAKEISYCVAKLELRHLTRFVMMGRSEGFVKLIVTNDGEKRVLGVRAVGPHAGSVVEVASLPIRNNGSVYTMLKDNPAYPSLAEGVTECAAMLVSRNPHRSDVADRISIKTWTPDNRVPSA</sequence>
<protein>
    <submittedName>
        <fullName evidence="8">2-oxoglutarate dehydrogenase e3 component lipoamidedehydrogenase-like protein</fullName>
    </submittedName>
</protein>
<evidence type="ECO:0000256" key="3">
    <source>
        <dbReference type="ARBA" id="ARBA00022827"/>
    </source>
</evidence>
<dbReference type="PIRSF" id="PIRSF000350">
    <property type="entry name" value="Mercury_reductase_MerA"/>
    <property type="match status" value="1"/>
</dbReference>
<dbReference type="GO" id="GO:0005739">
    <property type="term" value="C:mitochondrion"/>
    <property type="evidence" value="ECO:0007669"/>
    <property type="project" value="TreeGrafter"/>
</dbReference>
<evidence type="ECO:0000256" key="5">
    <source>
        <dbReference type="PIRSR" id="PIRSR000350-3"/>
    </source>
</evidence>
<dbReference type="SUPFAM" id="SSF55424">
    <property type="entry name" value="FAD/NAD-linked reductases, dimerisation (C-terminal) domain"/>
    <property type="match status" value="1"/>
</dbReference>
<dbReference type="PANTHER" id="PTHR22912:SF222">
    <property type="entry name" value="DEHYDROGENASE, PUTATIVE-RELATED"/>
    <property type="match status" value="1"/>
</dbReference>
<evidence type="ECO:0000313" key="9">
    <source>
        <dbReference type="Proteomes" id="UP000038009"/>
    </source>
</evidence>
<dbReference type="PRINTS" id="PR00411">
    <property type="entry name" value="PNDRDTASEI"/>
</dbReference>
<dbReference type="InterPro" id="IPR036188">
    <property type="entry name" value="FAD/NAD-bd_sf"/>
</dbReference>
<gene>
    <name evidence="8" type="ORF">ABL78_6016</name>
</gene>
<organism evidence="8 9">
    <name type="scientific">Leptomonas seymouri</name>
    <dbReference type="NCBI Taxonomy" id="5684"/>
    <lineage>
        <taxon>Eukaryota</taxon>
        <taxon>Discoba</taxon>
        <taxon>Euglenozoa</taxon>
        <taxon>Kinetoplastea</taxon>
        <taxon>Metakinetoplastina</taxon>
        <taxon>Trypanosomatida</taxon>
        <taxon>Trypanosomatidae</taxon>
        <taxon>Leishmaniinae</taxon>
        <taxon>Leptomonas</taxon>
    </lineage>
</organism>
<dbReference type="OrthoDB" id="361797at2759"/>
<keyword evidence="2" id="KW-0285">Flavoprotein</keyword>
<dbReference type="InterPro" id="IPR023753">
    <property type="entry name" value="FAD/NAD-binding_dom"/>
</dbReference>
<dbReference type="OMA" id="SHAFAKC"/>
<dbReference type="EMBL" id="LJSK01000221">
    <property type="protein sequence ID" value="KPI84924.1"/>
    <property type="molecule type" value="Genomic_DNA"/>
</dbReference>
<dbReference type="VEuPathDB" id="TriTrypDB:Lsey_0221_0050"/>
<dbReference type="Proteomes" id="UP000038009">
    <property type="component" value="Unassembled WGS sequence"/>
</dbReference>
<dbReference type="Pfam" id="PF02852">
    <property type="entry name" value="Pyr_redox_dim"/>
    <property type="match status" value="1"/>
</dbReference>
<dbReference type="PRINTS" id="PR00368">
    <property type="entry name" value="FADPNR"/>
</dbReference>
<dbReference type="GO" id="GO:0004148">
    <property type="term" value="F:dihydrolipoyl dehydrogenase (NADH) activity"/>
    <property type="evidence" value="ECO:0007669"/>
    <property type="project" value="TreeGrafter"/>
</dbReference>
<accession>A0A0N1IIN8</accession>
<dbReference type="Gene3D" id="3.50.50.60">
    <property type="entry name" value="FAD/NAD(P)-binding domain"/>
    <property type="match status" value="2"/>
</dbReference>
<dbReference type="AlphaFoldDB" id="A0A0N1IIN8"/>
<comment type="caution">
    <text evidence="8">The sequence shown here is derived from an EMBL/GenBank/DDBJ whole genome shotgun (WGS) entry which is preliminary data.</text>
</comment>
<feature type="domain" description="Pyridine nucleotide-disulphide oxidoreductase dimerisation" evidence="6">
    <location>
        <begin position="384"/>
        <end position="488"/>
    </location>
</feature>
<dbReference type="InterPro" id="IPR016156">
    <property type="entry name" value="FAD/NAD-linked_Rdtase_dimer_sf"/>
</dbReference>